<keyword evidence="14" id="KW-1185">Reference proteome</keyword>
<dbReference type="InterPro" id="IPR006073">
    <property type="entry name" value="GTP-bd"/>
</dbReference>
<feature type="domain" description="OBG-type G" evidence="10">
    <location>
        <begin position="159"/>
        <end position="331"/>
    </location>
</feature>
<dbReference type="FunFam" id="2.70.210.12:FF:000001">
    <property type="entry name" value="GTPase Obg"/>
    <property type="match status" value="1"/>
</dbReference>
<dbReference type="Gene3D" id="3.30.300.350">
    <property type="entry name" value="GTP-binding protein OBG, C-terminal domain"/>
    <property type="match status" value="1"/>
</dbReference>
<dbReference type="NCBIfam" id="TIGR02729">
    <property type="entry name" value="Obg_CgtA"/>
    <property type="match status" value="1"/>
</dbReference>
<evidence type="ECO:0000313" key="14">
    <source>
        <dbReference type="Proteomes" id="UP000198995"/>
    </source>
</evidence>
<evidence type="ECO:0000256" key="8">
    <source>
        <dbReference type="ARBA" id="ARBA00023134"/>
    </source>
</evidence>
<dbReference type="PROSITE" id="PS51881">
    <property type="entry name" value="OCT"/>
    <property type="match status" value="1"/>
</dbReference>
<accession>A0A1G6V1Z7</accession>
<dbReference type="InterPro" id="IPR036346">
    <property type="entry name" value="GTP-bd_prot_GTP1/OBG_C_sf"/>
</dbReference>
<organism evidence="13 14">
    <name type="scientific">Peptococcus niger</name>
    <dbReference type="NCBI Taxonomy" id="2741"/>
    <lineage>
        <taxon>Bacteria</taxon>
        <taxon>Bacillati</taxon>
        <taxon>Bacillota</taxon>
        <taxon>Clostridia</taxon>
        <taxon>Eubacteriales</taxon>
        <taxon>Peptococcaceae</taxon>
        <taxon>Peptococcus</taxon>
    </lineage>
</organism>
<evidence type="ECO:0000256" key="4">
    <source>
        <dbReference type="ARBA" id="ARBA00022723"/>
    </source>
</evidence>
<protein>
    <recommendedName>
        <fullName evidence="9">GTPase Obg</fullName>
        <ecNumber evidence="9">3.6.5.-</ecNumber>
    </recommendedName>
    <alternativeName>
        <fullName evidence="9">GTP-binding protein Obg</fullName>
    </alternativeName>
</protein>
<dbReference type="InterPro" id="IPR014100">
    <property type="entry name" value="GTP-bd_Obg/CgtA"/>
</dbReference>
<dbReference type="GO" id="GO:0042254">
    <property type="term" value="P:ribosome biogenesis"/>
    <property type="evidence" value="ECO:0007669"/>
    <property type="project" value="UniProtKB-UniRule"/>
</dbReference>
<dbReference type="AlphaFoldDB" id="A0A1G6V1Z7"/>
<gene>
    <name evidence="9" type="primary">obg</name>
    <name evidence="13" type="ORF">SAMN04489866_103188</name>
</gene>
<dbReference type="Pfam" id="PF01926">
    <property type="entry name" value="MMR_HSR1"/>
    <property type="match status" value="1"/>
</dbReference>
<dbReference type="InterPro" id="IPR031167">
    <property type="entry name" value="G_OBG"/>
</dbReference>
<comment type="function">
    <text evidence="9">An essential GTPase which binds GTP, GDP and possibly (p)ppGpp with moderate affinity, with high nucleotide exchange rates and a fairly low GTP hydrolysis rate. Plays a role in control of the cell cycle, stress response, ribosome biogenesis and in those bacteria that undergo differentiation, in morphogenesis control.</text>
</comment>
<feature type="binding site" evidence="9">
    <location>
        <begin position="212"/>
        <end position="215"/>
    </location>
    <ligand>
        <name>GTP</name>
        <dbReference type="ChEBI" id="CHEBI:37565"/>
    </ligand>
</feature>
<feature type="domain" description="Obg" evidence="12">
    <location>
        <begin position="1"/>
        <end position="158"/>
    </location>
</feature>
<comment type="cofactor">
    <cofactor evidence="1 9">
        <name>Mg(2+)</name>
        <dbReference type="ChEBI" id="CHEBI:18420"/>
    </cofactor>
</comment>
<feature type="binding site" evidence="9">
    <location>
        <position position="192"/>
    </location>
    <ligand>
        <name>Mg(2+)</name>
        <dbReference type="ChEBI" id="CHEBI:18420"/>
    </ligand>
</feature>
<proteinExistence type="inferred from homology"/>
<keyword evidence="4 9" id="KW-0479">Metal-binding</keyword>
<feature type="domain" description="OCT" evidence="11">
    <location>
        <begin position="348"/>
        <end position="426"/>
    </location>
</feature>
<evidence type="ECO:0000256" key="3">
    <source>
        <dbReference type="ARBA" id="ARBA00022490"/>
    </source>
</evidence>
<dbReference type="PANTHER" id="PTHR11702">
    <property type="entry name" value="DEVELOPMENTALLY REGULATED GTP-BINDING PROTEIN-RELATED"/>
    <property type="match status" value="1"/>
</dbReference>
<feature type="binding site" evidence="9">
    <location>
        <begin position="165"/>
        <end position="172"/>
    </location>
    <ligand>
        <name>GTP</name>
        <dbReference type="ChEBI" id="CHEBI:37565"/>
    </ligand>
</feature>
<dbReference type="GO" id="GO:0005737">
    <property type="term" value="C:cytoplasm"/>
    <property type="evidence" value="ECO:0007669"/>
    <property type="project" value="UniProtKB-SubCell"/>
</dbReference>
<keyword evidence="7 9" id="KW-0460">Magnesium</keyword>
<feature type="binding site" evidence="9">
    <location>
        <begin position="190"/>
        <end position="194"/>
    </location>
    <ligand>
        <name>GTP</name>
        <dbReference type="ChEBI" id="CHEBI:37565"/>
    </ligand>
</feature>
<dbReference type="OrthoDB" id="9807318at2"/>
<dbReference type="CDD" id="cd01898">
    <property type="entry name" value="Obg"/>
    <property type="match status" value="1"/>
</dbReference>
<dbReference type="InterPro" id="IPR006169">
    <property type="entry name" value="GTP1_OBG_dom"/>
</dbReference>
<dbReference type="PROSITE" id="PS51883">
    <property type="entry name" value="OBG"/>
    <property type="match status" value="1"/>
</dbReference>
<dbReference type="Gene3D" id="2.70.210.12">
    <property type="entry name" value="GTP1/OBG domain"/>
    <property type="match status" value="1"/>
</dbReference>
<dbReference type="Proteomes" id="UP000198995">
    <property type="component" value="Unassembled WGS sequence"/>
</dbReference>
<dbReference type="SUPFAM" id="SSF102741">
    <property type="entry name" value="Obg GTP-binding protein C-terminal domain"/>
    <property type="match status" value="1"/>
</dbReference>
<dbReference type="PANTHER" id="PTHR11702:SF31">
    <property type="entry name" value="MITOCHONDRIAL RIBOSOME-ASSOCIATED GTPASE 2"/>
    <property type="match status" value="1"/>
</dbReference>
<evidence type="ECO:0000313" key="13">
    <source>
        <dbReference type="EMBL" id="SDD46976.1"/>
    </source>
</evidence>
<evidence type="ECO:0000259" key="11">
    <source>
        <dbReference type="PROSITE" id="PS51881"/>
    </source>
</evidence>
<feature type="binding site" evidence="9">
    <location>
        <position position="172"/>
    </location>
    <ligand>
        <name>Mg(2+)</name>
        <dbReference type="ChEBI" id="CHEBI:18420"/>
    </ligand>
</feature>
<dbReference type="PROSITE" id="PS51710">
    <property type="entry name" value="G_OBG"/>
    <property type="match status" value="1"/>
</dbReference>
<dbReference type="STRING" id="2741.SAMN04489866_103188"/>
<dbReference type="NCBIfam" id="NF008955">
    <property type="entry name" value="PRK12297.1"/>
    <property type="match status" value="1"/>
</dbReference>
<dbReference type="EC" id="3.6.5.-" evidence="9"/>
<dbReference type="HAMAP" id="MF_01454">
    <property type="entry name" value="GTPase_Obg"/>
    <property type="match status" value="1"/>
</dbReference>
<comment type="similarity">
    <text evidence="2 9">Belongs to the TRAFAC class OBG-HflX-like GTPase superfamily. OBG GTPase family.</text>
</comment>
<keyword evidence="3 9" id="KW-0963">Cytoplasm</keyword>
<keyword evidence="6 9" id="KW-0378">Hydrolase</keyword>
<evidence type="ECO:0000256" key="5">
    <source>
        <dbReference type="ARBA" id="ARBA00022741"/>
    </source>
</evidence>
<evidence type="ECO:0000256" key="9">
    <source>
        <dbReference type="HAMAP-Rule" id="MF_01454"/>
    </source>
</evidence>
<evidence type="ECO:0000256" key="2">
    <source>
        <dbReference type="ARBA" id="ARBA00007699"/>
    </source>
</evidence>
<dbReference type="SUPFAM" id="SSF52540">
    <property type="entry name" value="P-loop containing nucleoside triphosphate hydrolases"/>
    <property type="match status" value="1"/>
</dbReference>
<dbReference type="InterPro" id="IPR036726">
    <property type="entry name" value="GTP1_OBG_dom_sf"/>
</dbReference>
<keyword evidence="5 9" id="KW-0547">Nucleotide-binding</keyword>
<evidence type="ECO:0000256" key="6">
    <source>
        <dbReference type="ARBA" id="ARBA00022801"/>
    </source>
</evidence>
<dbReference type="NCBIfam" id="NF008954">
    <property type="entry name" value="PRK12296.1"/>
    <property type="match status" value="1"/>
</dbReference>
<comment type="subunit">
    <text evidence="9">Monomer.</text>
</comment>
<dbReference type="InterPro" id="IPR027417">
    <property type="entry name" value="P-loop_NTPase"/>
</dbReference>
<feature type="binding site" evidence="9">
    <location>
        <begin position="312"/>
        <end position="314"/>
    </location>
    <ligand>
        <name>GTP</name>
        <dbReference type="ChEBI" id="CHEBI:37565"/>
    </ligand>
</feature>
<evidence type="ECO:0000256" key="7">
    <source>
        <dbReference type="ARBA" id="ARBA00022842"/>
    </source>
</evidence>
<comment type="subcellular location">
    <subcellularLocation>
        <location evidence="9">Cytoplasm</location>
    </subcellularLocation>
</comment>
<dbReference type="GO" id="GO:0000287">
    <property type="term" value="F:magnesium ion binding"/>
    <property type="evidence" value="ECO:0007669"/>
    <property type="project" value="InterPro"/>
</dbReference>
<name>A0A1G6V1Z7_PEPNI</name>
<dbReference type="Pfam" id="PF01018">
    <property type="entry name" value="GTP1_OBG"/>
    <property type="match status" value="1"/>
</dbReference>
<dbReference type="Gene3D" id="3.40.50.300">
    <property type="entry name" value="P-loop containing nucleotide triphosphate hydrolases"/>
    <property type="match status" value="1"/>
</dbReference>
<keyword evidence="8 9" id="KW-0342">GTP-binding</keyword>
<dbReference type="EMBL" id="FNAF01000003">
    <property type="protein sequence ID" value="SDD46976.1"/>
    <property type="molecule type" value="Genomic_DNA"/>
</dbReference>
<evidence type="ECO:0000259" key="12">
    <source>
        <dbReference type="PROSITE" id="PS51883"/>
    </source>
</evidence>
<dbReference type="InterPro" id="IPR045086">
    <property type="entry name" value="OBG_GTPase"/>
</dbReference>
<dbReference type="PRINTS" id="PR00326">
    <property type="entry name" value="GTP1OBG"/>
</dbReference>
<evidence type="ECO:0000256" key="1">
    <source>
        <dbReference type="ARBA" id="ARBA00001946"/>
    </source>
</evidence>
<dbReference type="SUPFAM" id="SSF82051">
    <property type="entry name" value="Obg GTP-binding protein N-terminal domain"/>
    <property type="match status" value="1"/>
</dbReference>
<dbReference type="Pfam" id="PF09269">
    <property type="entry name" value="DUF1967"/>
    <property type="match status" value="1"/>
</dbReference>
<dbReference type="NCBIfam" id="NF008956">
    <property type="entry name" value="PRK12299.1"/>
    <property type="match status" value="1"/>
</dbReference>
<dbReference type="GO" id="GO:0005525">
    <property type="term" value="F:GTP binding"/>
    <property type="evidence" value="ECO:0007669"/>
    <property type="project" value="UniProtKB-UniRule"/>
</dbReference>
<dbReference type="GO" id="GO:0003924">
    <property type="term" value="F:GTPase activity"/>
    <property type="evidence" value="ECO:0007669"/>
    <property type="project" value="UniProtKB-UniRule"/>
</dbReference>
<dbReference type="InterPro" id="IPR015349">
    <property type="entry name" value="OCT_dom"/>
</dbReference>
<evidence type="ECO:0000259" key="10">
    <source>
        <dbReference type="PROSITE" id="PS51710"/>
    </source>
</evidence>
<dbReference type="RefSeq" id="WP_091791445.1">
    <property type="nucleotide sequence ID" value="NZ_FNAF01000003.1"/>
</dbReference>
<reference evidence="13 14" key="1">
    <citation type="submission" date="2016-10" db="EMBL/GenBank/DDBJ databases">
        <authorList>
            <person name="de Groot N.N."/>
        </authorList>
    </citation>
    <scope>NUCLEOTIDE SEQUENCE [LARGE SCALE GENOMIC DNA]</scope>
    <source>
        <strain evidence="13 14">DSM 20475</strain>
    </source>
</reference>
<dbReference type="NCBIfam" id="TIGR03595">
    <property type="entry name" value="Obg_CgtA_exten"/>
    <property type="match status" value="1"/>
</dbReference>
<feature type="binding site" evidence="9">
    <location>
        <begin position="282"/>
        <end position="285"/>
    </location>
    <ligand>
        <name>GTP</name>
        <dbReference type="ChEBI" id="CHEBI:37565"/>
    </ligand>
</feature>
<sequence>MFYDYAKVNVQGGNGGNGIVAFRREKYVPKGGPAGGDGGDGGSIILRADEGLRTLIDFRYQTHYKGERGLHGQGSKQHGKSGKDVVLRVPVGTLVRDAANNRLLADLRANGQEVVVAKGGRGGRGNARFVNSIHRAPAYAENGEPGEERWITLELKLLADVGLVGFPNVGKSTLIAQVSAAQPKIANYPFTTLEPNLGVVRVDAAHSFVVADVPGLVSGAAEGAGLGHRFLRHVERCRVLVHVVDAAGLEGRDPVEDIGVIMAELQAYAPTLAEKKAVIFANKTDLLDEAARADVLNRITAAYPDMAVYAGSAATGEGSQALVYTLKDLLEALPPISEDLPDEEPLPVTEIPDRPFWVEEHEGNVWAVVGPEIDGLVQRTQFERDEGVERFMGIIEGMGVEKVLRKAGIAEGDTVIIGPMEFDYFE</sequence>